<organism evidence="1 2">
    <name type="scientific">Cylindrospermopsis curvispora GIHE-G1</name>
    <dbReference type="NCBI Taxonomy" id="2666332"/>
    <lineage>
        <taxon>Bacteria</taxon>
        <taxon>Bacillati</taxon>
        <taxon>Cyanobacteriota</taxon>
        <taxon>Cyanophyceae</taxon>
        <taxon>Nostocales</taxon>
        <taxon>Aphanizomenonaceae</taxon>
        <taxon>Cylindrospermopsis</taxon>
    </lineage>
</organism>
<accession>A0A7H0EZZ6</accession>
<sequence>MAVAIPIPSCEGQDFTEFLKKIFSYNIGSVMRSPVGSASRSPIGSA</sequence>
<dbReference type="KEGG" id="ccur:IAR63_16295"/>
<dbReference type="AlphaFoldDB" id="A0A7H0EZZ6"/>
<evidence type="ECO:0000313" key="1">
    <source>
        <dbReference type="EMBL" id="QNP29362.1"/>
    </source>
</evidence>
<evidence type="ECO:0000313" key="2">
    <source>
        <dbReference type="Proteomes" id="UP000516013"/>
    </source>
</evidence>
<gene>
    <name evidence="1" type="ORF">IAR63_16295</name>
</gene>
<dbReference type="RefSeq" id="WP_187705996.1">
    <property type="nucleotide sequence ID" value="NZ_CP060822.1"/>
</dbReference>
<dbReference type="Proteomes" id="UP000516013">
    <property type="component" value="Chromosome"/>
</dbReference>
<name>A0A7H0EZZ6_9CYAN</name>
<protein>
    <submittedName>
        <fullName evidence="1">Uncharacterized protein</fullName>
    </submittedName>
</protein>
<dbReference type="EMBL" id="CP060822">
    <property type="protein sequence ID" value="QNP29362.1"/>
    <property type="molecule type" value="Genomic_DNA"/>
</dbReference>
<reference evidence="1 2" key="1">
    <citation type="submission" date="2020-08" db="EMBL/GenBank/DDBJ databases">
        <title>Complete genome sequence of Raphidiopsis curvispora isolated from drinking water reservoir in South Korea.</title>
        <authorList>
            <person name="Jeong J."/>
        </authorList>
    </citation>
    <scope>NUCLEOTIDE SEQUENCE [LARGE SCALE GENOMIC DNA]</scope>
    <source>
        <strain evidence="1 2">GIHE-G1</strain>
    </source>
</reference>
<keyword evidence="2" id="KW-1185">Reference proteome</keyword>
<proteinExistence type="predicted"/>